<evidence type="ECO:0000313" key="1">
    <source>
        <dbReference type="EMBL" id="PCR92159.1"/>
    </source>
</evidence>
<gene>
    <name evidence="1" type="ORF">CP557_17475</name>
</gene>
<dbReference type="PANTHER" id="PTHR39186">
    <property type="entry name" value="DUF2071 FAMILY PROTEIN"/>
    <property type="match status" value="1"/>
</dbReference>
<dbReference type="Proteomes" id="UP000219689">
    <property type="component" value="Unassembled WGS sequence"/>
</dbReference>
<dbReference type="AlphaFoldDB" id="A0A2A5QZH1"/>
<evidence type="ECO:0008006" key="3">
    <source>
        <dbReference type="Google" id="ProtNLM"/>
    </source>
</evidence>
<keyword evidence="2" id="KW-1185">Reference proteome</keyword>
<dbReference type="EMBL" id="NXNI01000001">
    <property type="protein sequence ID" value="PCR92159.1"/>
    <property type="molecule type" value="Genomic_DNA"/>
</dbReference>
<dbReference type="PANTHER" id="PTHR39186:SF1">
    <property type="entry name" value="DUF2071 DOMAIN-CONTAINING PROTEIN"/>
    <property type="match status" value="1"/>
</dbReference>
<dbReference type="OrthoDB" id="233478at2157"/>
<organism evidence="1 2">
    <name type="scientific">Natrinema ejinorense</name>
    <dbReference type="NCBI Taxonomy" id="373386"/>
    <lineage>
        <taxon>Archaea</taxon>
        <taxon>Methanobacteriati</taxon>
        <taxon>Methanobacteriota</taxon>
        <taxon>Stenosarchaea group</taxon>
        <taxon>Halobacteria</taxon>
        <taxon>Halobacteriales</taxon>
        <taxon>Natrialbaceae</taxon>
        <taxon>Natrinema</taxon>
    </lineage>
</organism>
<dbReference type="SUPFAM" id="SSF160104">
    <property type="entry name" value="Acetoacetate decarboxylase-like"/>
    <property type="match status" value="1"/>
</dbReference>
<reference evidence="1 2" key="1">
    <citation type="submission" date="2017-09" db="EMBL/GenBank/DDBJ databases">
        <title>Genome sequences of Natrinema ejinorence JCM 13890T.</title>
        <authorList>
            <person name="Roh S.W."/>
            <person name="Kim Y.B."/>
            <person name="Kim J.Y."/>
        </authorList>
    </citation>
    <scope>NUCLEOTIDE SEQUENCE [LARGE SCALE GENOMIC DNA]</scope>
    <source>
        <strain evidence="1 2">JCM 13890</strain>
    </source>
</reference>
<dbReference type="InterPro" id="IPR023375">
    <property type="entry name" value="ADC_dom_sf"/>
</dbReference>
<evidence type="ECO:0000313" key="2">
    <source>
        <dbReference type="Proteomes" id="UP000219689"/>
    </source>
</evidence>
<dbReference type="RefSeq" id="WP_097381086.1">
    <property type="nucleotide sequence ID" value="NZ_NXNI01000001.1"/>
</dbReference>
<protein>
    <recommendedName>
        <fullName evidence="3">DUF2071 domain-containing protein</fullName>
    </recommendedName>
</protein>
<dbReference type="InterPro" id="IPR018644">
    <property type="entry name" value="DUF2071"/>
</dbReference>
<comment type="caution">
    <text evidence="1">The sequence shown here is derived from an EMBL/GenBank/DDBJ whole genome shotgun (WGS) entry which is preliminary data.</text>
</comment>
<proteinExistence type="predicted"/>
<dbReference type="Pfam" id="PF09844">
    <property type="entry name" value="DUF2071"/>
    <property type="match status" value="1"/>
</dbReference>
<sequence length="245" mass="27470">MVVPLEMGWRHLLFENWPVDPAVMDAHLPDGLDPDVYDGSAWLSVVPFTNVAVRPKGLPEPLGIRLPELNLRTYVTRDGVPSVYFFSLDAQGIASVLGARVFHHLPYYYARISLEWADGRVRFSSRRRHPGARPVHYEGTYWPTGEPFSAPDDPFGNFLVERYRFYTQAQDGSIRYTDVDHDPWTLYPAAAEIETNTLLAAHGFAEPDPDPVYYYSPGLDVVAARSATVSETRLADSSPCAPLKS</sequence>
<accession>A0A2A5QZH1</accession>
<name>A0A2A5QZH1_9EURY</name>